<keyword evidence="3" id="KW-0808">Transferase</keyword>
<dbReference type="PANTHER" id="PTHR43775:SF51">
    <property type="entry name" value="INACTIVE PHENOLPHTHIOCEROL SYNTHESIS POLYKETIDE SYNTHASE TYPE I PKS1-RELATED"/>
    <property type="match status" value="1"/>
</dbReference>
<dbReference type="Pfam" id="PF00550">
    <property type="entry name" value="PP-binding"/>
    <property type="match status" value="1"/>
</dbReference>
<keyword evidence="1" id="KW-0596">Phosphopantetheine</keyword>
<dbReference type="SMART" id="SM01294">
    <property type="entry name" value="PKS_PP_betabranch"/>
    <property type="match status" value="1"/>
</dbReference>
<protein>
    <recommendedName>
        <fullName evidence="5">Carrier domain-containing protein</fullName>
    </recommendedName>
</protein>
<comment type="caution">
    <text evidence="6">The sequence shown here is derived from an EMBL/GenBank/DDBJ whole genome shotgun (WGS) entry which is preliminary data.</text>
</comment>
<dbReference type="PANTHER" id="PTHR43775">
    <property type="entry name" value="FATTY ACID SYNTHASE"/>
    <property type="match status" value="1"/>
</dbReference>
<evidence type="ECO:0000259" key="5">
    <source>
        <dbReference type="PROSITE" id="PS50075"/>
    </source>
</evidence>
<evidence type="ECO:0000313" key="7">
    <source>
        <dbReference type="Proteomes" id="UP000053024"/>
    </source>
</evidence>
<keyword evidence="4" id="KW-0511">Multifunctional enzyme</keyword>
<evidence type="ECO:0000313" key="6">
    <source>
        <dbReference type="EMBL" id="KUN75074.1"/>
    </source>
</evidence>
<reference evidence="6 7" key="1">
    <citation type="submission" date="2015-10" db="EMBL/GenBank/DDBJ databases">
        <title>Draft genome sequence of Streptomyces bungoensis DSM 41781, type strain for the species Streptomyces bungoensis.</title>
        <authorList>
            <person name="Ruckert C."/>
            <person name="Winkler A."/>
            <person name="Kalinowski J."/>
            <person name="Kampfer P."/>
            <person name="Glaeser S."/>
        </authorList>
    </citation>
    <scope>NUCLEOTIDE SEQUENCE [LARGE SCALE GENOMIC DNA]</scope>
    <source>
        <strain evidence="6 7">DSM 41781</strain>
    </source>
</reference>
<dbReference type="Pfam" id="PF18369">
    <property type="entry name" value="PKS_DE"/>
    <property type="match status" value="1"/>
</dbReference>
<dbReference type="GO" id="GO:0004312">
    <property type="term" value="F:fatty acid synthase activity"/>
    <property type="evidence" value="ECO:0007669"/>
    <property type="project" value="TreeGrafter"/>
</dbReference>
<dbReference type="Gene3D" id="3.40.50.720">
    <property type="entry name" value="NAD(P)-binding Rossmann-like Domain"/>
    <property type="match status" value="1"/>
</dbReference>
<evidence type="ECO:0000256" key="4">
    <source>
        <dbReference type="ARBA" id="ARBA00023268"/>
    </source>
</evidence>
<dbReference type="SMART" id="SM00822">
    <property type="entry name" value="PKS_KR"/>
    <property type="match status" value="1"/>
</dbReference>
<dbReference type="Gene3D" id="3.30.70.3290">
    <property type="match status" value="1"/>
</dbReference>
<dbReference type="GO" id="GO:0031177">
    <property type="term" value="F:phosphopantetheine binding"/>
    <property type="evidence" value="ECO:0007669"/>
    <property type="project" value="InterPro"/>
</dbReference>
<dbReference type="PROSITE" id="PS00012">
    <property type="entry name" value="PHOSPHOPANTETHEINE"/>
    <property type="match status" value="1"/>
</dbReference>
<dbReference type="GO" id="GO:0017000">
    <property type="term" value="P:antibiotic biosynthetic process"/>
    <property type="evidence" value="ECO:0007669"/>
    <property type="project" value="UniProtKB-ARBA"/>
</dbReference>
<dbReference type="CDD" id="cd08952">
    <property type="entry name" value="KR_1_SDR_x"/>
    <property type="match status" value="1"/>
</dbReference>
<name>A0A124I0V9_9ACTN</name>
<feature type="domain" description="Carrier" evidence="5">
    <location>
        <begin position="681"/>
        <end position="759"/>
    </location>
</feature>
<dbReference type="EMBL" id="LMWX01000106">
    <property type="protein sequence ID" value="KUN75074.1"/>
    <property type="molecule type" value="Genomic_DNA"/>
</dbReference>
<evidence type="ECO:0000256" key="2">
    <source>
        <dbReference type="ARBA" id="ARBA00022553"/>
    </source>
</evidence>
<proteinExistence type="predicted"/>
<dbReference type="InterPro" id="IPR006162">
    <property type="entry name" value="Ppantetheine_attach_site"/>
</dbReference>
<dbReference type="SUPFAM" id="SSF51735">
    <property type="entry name" value="NAD(P)-binding Rossmann-fold domains"/>
    <property type="match status" value="2"/>
</dbReference>
<dbReference type="InterPro" id="IPR020806">
    <property type="entry name" value="PKS_PP-bd"/>
</dbReference>
<accession>A0A124I0V9</accession>
<dbReference type="InterPro" id="IPR057326">
    <property type="entry name" value="KR_dom"/>
</dbReference>
<dbReference type="Proteomes" id="UP000053024">
    <property type="component" value="Unassembled WGS sequence"/>
</dbReference>
<gene>
    <name evidence="6" type="ORF">AQJ66_36480</name>
</gene>
<dbReference type="InterPro" id="IPR009081">
    <property type="entry name" value="PP-bd_ACP"/>
</dbReference>
<dbReference type="InterPro" id="IPR013968">
    <property type="entry name" value="PKS_KR"/>
</dbReference>
<dbReference type="AlphaFoldDB" id="A0A124I0V9"/>
<dbReference type="SUPFAM" id="SSF47336">
    <property type="entry name" value="ACP-like"/>
    <property type="match status" value="1"/>
</dbReference>
<evidence type="ECO:0000256" key="3">
    <source>
        <dbReference type="ARBA" id="ARBA00022679"/>
    </source>
</evidence>
<dbReference type="FunFam" id="1.10.1200.10:FF:000007">
    <property type="entry name" value="Probable polyketide synthase pks17"/>
    <property type="match status" value="1"/>
</dbReference>
<dbReference type="Gene3D" id="1.10.1200.10">
    <property type="entry name" value="ACP-like"/>
    <property type="match status" value="1"/>
</dbReference>
<dbReference type="GO" id="GO:0006633">
    <property type="term" value="P:fatty acid biosynthetic process"/>
    <property type="evidence" value="ECO:0007669"/>
    <property type="project" value="TreeGrafter"/>
</dbReference>
<keyword evidence="2" id="KW-0597">Phosphoprotein</keyword>
<evidence type="ECO:0000256" key="1">
    <source>
        <dbReference type="ARBA" id="ARBA00022450"/>
    </source>
</evidence>
<dbReference type="InterPro" id="IPR041618">
    <property type="entry name" value="PKS_DE"/>
</dbReference>
<dbReference type="InterPro" id="IPR050091">
    <property type="entry name" value="PKS_NRPS_Biosynth_Enz"/>
</dbReference>
<dbReference type="InterPro" id="IPR036736">
    <property type="entry name" value="ACP-like_sf"/>
</dbReference>
<dbReference type="STRING" id="285568.AQJ66_36480"/>
<dbReference type="InterPro" id="IPR036291">
    <property type="entry name" value="NAD(P)-bd_dom_sf"/>
</dbReference>
<dbReference type="Pfam" id="PF08659">
    <property type="entry name" value="KR"/>
    <property type="match status" value="1"/>
</dbReference>
<dbReference type="PROSITE" id="PS50075">
    <property type="entry name" value="CARRIER"/>
    <property type="match status" value="1"/>
</dbReference>
<dbReference type="SMART" id="SM00823">
    <property type="entry name" value="PKS_PP"/>
    <property type="match status" value="1"/>
</dbReference>
<sequence>MVVGSLRRDQGGADRFLTSLAEAWVRGVPVEWTRVLAGRGGRVVALPTYAFQHRRYWLDVPDLLGSVSRPETVRASGDDVDARFWEAVESNDLEALADALDLAPERRETLGSAVPVLPVLAEWRRRRRESALLDSWRYTVTWQPARATDAVPAPLPSRWLAVLPGGDTVAGDVVPQVVARLAEREGVEAVETVVFDAVNDDRTALAARLNEALERGPATEAVLNLLPLAADGVPAADEEPAPGALEATTATLLLIQALADTEAQAPMWTVTRGAVTVPGPAGAPAGGPVPEQAAVWGLGRVHGLEQPHRWGGLIDLPLSPGSDTGRGTESDDAPAAAPVAELDTHTWNRFFAGLAGEEDEDQFAVRADGLYVRRMIRKPVEADAVERAVGFSGTTLITGGTGALGAHLARRLAATGAEHLLLLSRRGPDAPGATELESELTALGARVTIAACDITDRGALAKVLADVPESAPVRAVVHAAGVEPPAVAVEETDPEALREVAEAKTAGAVHLDALLADQPLEAFVLFTSGAGVWGDGGHSAYAAANAYLDAFAEWRRSRGRVATAIAWGAWAGGGMVHATEGDRLRRHGVPTMDPEVAVGAVQQAVAHDETSLVVADVLWDRFASAYSAARRRRLFDEIPDVREIAAEAARTAAEGAGADGRAAAGPAQALADRLAGASRAEQERTVLQLVRSQVAGVLGHAGTGAISPGQAFRDLGFDSLTALELRNRLKEATGLALPATLVFDHPTPAALTERLLTELAPDPEHAAGQDVRALDELENAVTSLGPGDDAARSRITARLQALLWRLSDSPAESAAADGDRDDALLGAASDDEMFDLIDKELGLN</sequence>
<organism evidence="6 7">
    <name type="scientific">Streptomyces bungoensis</name>
    <dbReference type="NCBI Taxonomy" id="285568"/>
    <lineage>
        <taxon>Bacteria</taxon>
        <taxon>Bacillati</taxon>
        <taxon>Actinomycetota</taxon>
        <taxon>Actinomycetes</taxon>
        <taxon>Kitasatosporales</taxon>
        <taxon>Streptomycetaceae</taxon>
        <taxon>Streptomyces</taxon>
    </lineage>
</organism>
<keyword evidence="7" id="KW-1185">Reference proteome</keyword>
<dbReference type="Gene3D" id="6.10.140.1830">
    <property type="match status" value="1"/>
</dbReference>